<dbReference type="Pfam" id="PF02793">
    <property type="entry name" value="HRM"/>
    <property type="match status" value="1"/>
</dbReference>
<feature type="region of interest" description="Disordered" evidence="1">
    <location>
        <begin position="1"/>
        <end position="30"/>
    </location>
</feature>
<dbReference type="GO" id="GO:0005886">
    <property type="term" value="C:plasma membrane"/>
    <property type="evidence" value="ECO:0007669"/>
    <property type="project" value="TreeGrafter"/>
</dbReference>
<evidence type="ECO:0000313" key="4">
    <source>
        <dbReference type="Proteomes" id="UP000616769"/>
    </source>
</evidence>
<dbReference type="SMART" id="SM00008">
    <property type="entry name" value="HormR"/>
    <property type="match status" value="1"/>
</dbReference>
<evidence type="ECO:0000256" key="1">
    <source>
        <dbReference type="SAM" id="MobiDB-lite"/>
    </source>
</evidence>
<dbReference type="Gene3D" id="4.10.1240.10">
    <property type="entry name" value="GPCR, family 2, extracellular hormone receptor domain"/>
    <property type="match status" value="1"/>
</dbReference>
<dbReference type="GO" id="GO:0008528">
    <property type="term" value="F:G protein-coupled peptide receptor activity"/>
    <property type="evidence" value="ECO:0007669"/>
    <property type="project" value="TreeGrafter"/>
</dbReference>
<evidence type="ECO:0000313" key="3">
    <source>
        <dbReference type="EMBL" id="KPM06064.1"/>
    </source>
</evidence>
<proteinExistence type="predicted"/>
<reference evidence="3 4" key="1">
    <citation type="journal article" date="2015" name="Parasit. Vectors">
        <title>Draft genome of the scabies mite.</title>
        <authorList>
            <person name="Rider S.D.Jr."/>
            <person name="Morgan M.S."/>
            <person name="Arlian L.G."/>
        </authorList>
    </citation>
    <scope>NUCLEOTIDE SEQUENCE [LARGE SCALE GENOMIC DNA]</scope>
    <source>
        <strain evidence="3">Arlian Lab</strain>
    </source>
</reference>
<feature type="compositionally biased region" description="Basic residues" evidence="1">
    <location>
        <begin position="1"/>
        <end position="27"/>
    </location>
</feature>
<evidence type="ECO:0000259" key="2">
    <source>
        <dbReference type="PROSITE" id="PS50227"/>
    </source>
</evidence>
<sequence>MSVHHHRQRRRRRRRWRQHKQQRKRKQQCPPTWDGWLCWDEYAEPNQLMERPCPKHIYWHQRVPPCRGYVTKFCNQSGQWFINQDNREWSNYTLCARDDIYARRIRYSLI</sequence>
<feature type="domain" description="G-protein coupled receptors family 2 profile 1" evidence="2">
    <location>
        <begin position="29"/>
        <end position="99"/>
    </location>
</feature>
<protein>
    <submittedName>
        <fullName evidence="3">Hormone receptor-like protein</fullName>
    </submittedName>
</protein>
<dbReference type="Proteomes" id="UP000616769">
    <property type="component" value="Unassembled WGS sequence"/>
</dbReference>
<organism evidence="3 4">
    <name type="scientific">Sarcoptes scabiei</name>
    <name type="common">Itch mite</name>
    <name type="synonym">Acarus scabiei</name>
    <dbReference type="NCBI Taxonomy" id="52283"/>
    <lineage>
        <taxon>Eukaryota</taxon>
        <taxon>Metazoa</taxon>
        <taxon>Ecdysozoa</taxon>
        <taxon>Arthropoda</taxon>
        <taxon>Chelicerata</taxon>
        <taxon>Arachnida</taxon>
        <taxon>Acari</taxon>
        <taxon>Acariformes</taxon>
        <taxon>Sarcoptiformes</taxon>
        <taxon>Astigmata</taxon>
        <taxon>Psoroptidia</taxon>
        <taxon>Sarcoptoidea</taxon>
        <taxon>Sarcoptidae</taxon>
        <taxon>Sarcoptinae</taxon>
        <taxon>Sarcoptes</taxon>
    </lineage>
</organism>
<dbReference type="PANTHER" id="PTHR45620">
    <property type="entry name" value="PDF RECEPTOR-LIKE PROTEIN-RELATED"/>
    <property type="match status" value="1"/>
</dbReference>
<gene>
    <name evidence="3" type="ORF">QR98_0045370</name>
</gene>
<dbReference type="InterPro" id="IPR050332">
    <property type="entry name" value="GPCR_2"/>
</dbReference>
<dbReference type="AlphaFoldDB" id="A0A132A557"/>
<dbReference type="VEuPathDB" id="VectorBase:SSCA010619"/>
<dbReference type="OrthoDB" id="16753at2759"/>
<dbReference type="PROSITE" id="PS50227">
    <property type="entry name" value="G_PROTEIN_RECEP_F2_3"/>
    <property type="match status" value="1"/>
</dbReference>
<dbReference type="PANTHER" id="PTHR45620:SF42">
    <property type="entry name" value="G-PROTEIN COUPLED RECEPTOR SEB-2"/>
    <property type="match status" value="1"/>
</dbReference>
<dbReference type="InterPro" id="IPR036445">
    <property type="entry name" value="GPCR_2_extracell_dom_sf"/>
</dbReference>
<comment type="caution">
    <text evidence="3">The sequence shown here is derived from an EMBL/GenBank/DDBJ whole genome shotgun (WGS) entry which is preliminary data.</text>
</comment>
<keyword evidence="3" id="KW-0675">Receptor</keyword>
<name>A0A132A557_SARSC</name>
<dbReference type="GO" id="GO:0007188">
    <property type="term" value="P:adenylate cyclase-modulating G protein-coupled receptor signaling pathway"/>
    <property type="evidence" value="ECO:0007669"/>
    <property type="project" value="TreeGrafter"/>
</dbReference>
<dbReference type="SUPFAM" id="SSF111418">
    <property type="entry name" value="Hormone receptor domain"/>
    <property type="match status" value="1"/>
</dbReference>
<dbReference type="InterPro" id="IPR001879">
    <property type="entry name" value="GPCR_2_extracellular_dom"/>
</dbReference>
<dbReference type="EMBL" id="JXLN01010639">
    <property type="protein sequence ID" value="KPM06064.1"/>
    <property type="molecule type" value="Genomic_DNA"/>
</dbReference>
<accession>A0A132A557</accession>